<dbReference type="OMA" id="VDNWWST"/>
<evidence type="ECO:0008006" key="7">
    <source>
        <dbReference type="Google" id="ProtNLM"/>
    </source>
</evidence>
<comment type="caution">
    <text evidence="5">The sequence shown here is derived from an EMBL/GenBank/DDBJ whole genome shotgun (WGS) entry which is preliminary data.</text>
</comment>
<reference evidence="5 6" key="1">
    <citation type="journal article" date="2013" name="PLoS Genet.">
        <title>Genomic mechanisms accounting for the adaptation to parasitism in nematode-trapping fungi.</title>
        <authorList>
            <person name="Meerupati T."/>
            <person name="Andersson K.M."/>
            <person name="Friman E."/>
            <person name="Kumar D."/>
            <person name="Tunlid A."/>
            <person name="Ahren D."/>
        </authorList>
    </citation>
    <scope>NUCLEOTIDE SEQUENCE [LARGE SCALE GENOMIC DNA]</scope>
    <source>
        <strain evidence="5 6">CBS 200.50</strain>
    </source>
</reference>
<dbReference type="eggNOG" id="KOG1175">
    <property type="taxonomic scope" value="Eukaryota"/>
</dbReference>
<feature type="domain" description="AMP-dependent synthetase/ligase" evidence="2">
    <location>
        <begin position="77"/>
        <end position="474"/>
    </location>
</feature>
<dbReference type="Gene3D" id="3.40.50.12780">
    <property type="entry name" value="N-terminal domain of ligase-like"/>
    <property type="match status" value="1"/>
</dbReference>
<feature type="domain" description="Acetyl-coenzyme A synthetase N-terminal" evidence="4">
    <location>
        <begin position="13"/>
        <end position="65"/>
    </location>
</feature>
<evidence type="ECO:0000259" key="3">
    <source>
        <dbReference type="Pfam" id="PF13193"/>
    </source>
</evidence>
<proteinExistence type="inferred from homology"/>
<evidence type="ECO:0000256" key="1">
    <source>
        <dbReference type="ARBA" id="ARBA00006432"/>
    </source>
</evidence>
<evidence type="ECO:0000313" key="6">
    <source>
        <dbReference type="Proteomes" id="UP000015100"/>
    </source>
</evidence>
<dbReference type="Pfam" id="PF00501">
    <property type="entry name" value="AMP-binding"/>
    <property type="match status" value="1"/>
</dbReference>
<dbReference type="EMBL" id="AQGS01000046">
    <property type="protein sequence ID" value="EPS44430.1"/>
    <property type="molecule type" value="Genomic_DNA"/>
</dbReference>
<feature type="domain" description="AMP-binding enzyme C-terminal" evidence="3">
    <location>
        <begin position="541"/>
        <end position="625"/>
    </location>
</feature>
<name>S8ANB5_DACHA</name>
<dbReference type="InterPro" id="IPR045851">
    <property type="entry name" value="AMP-bd_C_sf"/>
</dbReference>
<reference evidence="6" key="2">
    <citation type="submission" date="2013-04" db="EMBL/GenBank/DDBJ databases">
        <title>Genomic mechanisms accounting for the adaptation to parasitism in nematode-trapping fungi.</title>
        <authorList>
            <person name="Ahren D.G."/>
        </authorList>
    </citation>
    <scope>NUCLEOTIDE SEQUENCE [LARGE SCALE GENOMIC DNA]</scope>
    <source>
        <strain evidence="6">CBS 200.50</strain>
    </source>
</reference>
<dbReference type="AlphaFoldDB" id="S8ANB5"/>
<dbReference type="InterPro" id="IPR025110">
    <property type="entry name" value="AMP-bd_C"/>
</dbReference>
<dbReference type="Gene3D" id="3.30.300.30">
    <property type="match status" value="1"/>
</dbReference>
<organism evidence="5 6">
    <name type="scientific">Dactylellina haptotyla (strain CBS 200.50)</name>
    <name type="common">Nematode-trapping fungus</name>
    <name type="synonym">Monacrosporium haptotylum</name>
    <dbReference type="NCBI Taxonomy" id="1284197"/>
    <lineage>
        <taxon>Eukaryota</taxon>
        <taxon>Fungi</taxon>
        <taxon>Dikarya</taxon>
        <taxon>Ascomycota</taxon>
        <taxon>Pezizomycotina</taxon>
        <taxon>Orbiliomycetes</taxon>
        <taxon>Orbiliales</taxon>
        <taxon>Orbiliaceae</taxon>
        <taxon>Dactylellina</taxon>
    </lineage>
</organism>
<accession>S8ANB5</accession>
<dbReference type="Pfam" id="PF13193">
    <property type="entry name" value="AMP-binding_C"/>
    <property type="match status" value="1"/>
</dbReference>
<dbReference type="PANTHER" id="PTHR43347">
    <property type="entry name" value="ACYL-COA SYNTHETASE"/>
    <property type="match status" value="1"/>
</dbReference>
<keyword evidence="6" id="KW-1185">Reference proteome</keyword>
<dbReference type="Pfam" id="PF16177">
    <property type="entry name" value="ACAS_N"/>
    <property type="match status" value="1"/>
</dbReference>
<dbReference type="HOGENOM" id="CLU_000022_3_5_1"/>
<dbReference type="InterPro" id="IPR032387">
    <property type="entry name" value="ACAS_N"/>
</dbReference>
<dbReference type="OrthoDB" id="1706066at2759"/>
<comment type="similarity">
    <text evidence="1">Belongs to the ATP-dependent AMP-binding enzyme family.</text>
</comment>
<evidence type="ECO:0000259" key="4">
    <source>
        <dbReference type="Pfam" id="PF16177"/>
    </source>
</evidence>
<dbReference type="STRING" id="1284197.S8ANB5"/>
<protein>
    <recommendedName>
        <fullName evidence="7">AMP-dependent synthetase/ligase domain-containing protein</fullName>
    </recommendedName>
</protein>
<dbReference type="SUPFAM" id="SSF56801">
    <property type="entry name" value="Acetyl-CoA synthetase-like"/>
    <property type="match status" value="1"/>
</dbReference>
<dbReference type="InterPro" id="IPR042099">
    <property type="entry name" value="ANL_N_sf"/>
</dbReference>
<evidence type="ECO:0000313" key="5">
    <source>
        <dbReference type="EMBL" id="EPS44430.1"/>
    </source>
</evidence>
<dbReference type="PANTHER" id="PTHR43347:SF3">
    <property type="entry name" value="ACYL-COA SYNTHETASE SHORT-CHAIN FAMILY MEMBER 3, MITOCHONDRIAL"/>
    <property type="match status" value="1"/>
</dbReference>
<dbReference type="Proteomes" id="UP000015100">
    <property type="component" value="Unassembled WGS sequence"/>
</dbReference>
<evidence type="ECO:0000259" key="2">
    <source>
        <dbReference type="Pfam" id="PF00501"/>
    </source>
</evidence>
<dbReference type="InterPro" id="IPR000873">
    <property type="entry name" value="AMP-dep_synth/lig_dom"/>
</dbReference>
<sequence length="686" mass="74363">MAPATQQHPQDVLHAASLTSPADFWAPFADSLTWHTRPSATLATDPADGTWQWFPDGRISCCYNAIDRHVAAGNGAVDAIIYDSPVTSTVRKLTYAQLLDEVQLFAGALLDLGLKKGDLALIYMPMIPESLIGILACNRIGVIHNVVFGGFSAPECAKRIDASQPKVILTASCGVEGTKGVVEYKPLIEAAVKAASSKPEKVVYFKREQCVISTDESKGEYDWSQLVEKRRRKSLFTECVPVASSDPHYTIYTSGTTGAPKGIVRETGGHAVGLAFFIKHMFNINGPGDVIFTASDIGWVVGHSYIIYAPLIAGATTVLFEGKPVGTPDAGTFWRVVSQHKVNVMFTAPTALRAIKRVDPDLEEMDKYDLSCLRNLFLAGERSEPQIVTLLQEHLAKKAAKGCKVIDHWWSTESGCPISGLLTNTRDGTGKAETLPIKPGSAGKPLAGWDVRIVDDDGKEVKAGVMGNIVIKTPLGPTGFRRLWGDDGGKRFHSSYMKRFDRKYLDTGDAGMIDQDGYIHVMSRTDDILNVAGHRLSTSSIEQAIISHNDVAECAVVGIPDDLKGHMPFAFITLSTHHHGKEIKIDDEMMFKEVNALVRQNIGGIATLGGMICGTGIIPKTRSGKTLRRVLRELVENGSKGIDKAVAVPATVEDAKVVDEARKAVKLYFAEKGKTGRKGVVIKAKL</sequence>
<dbReference type="GO" id="GO:0050218">
    <property type="term" value="F:propionate-CoA ligase activity"/>
    <property type="evidence" value="ECO:0007669"/>
    <property type="project" value="TreeGrafter"/>
</dbReference>
<gene>
    <name evidence="5" type="ORF">H072_1553</name>
</gene>